<dbReference type="EMBL" id="UGQT01000001">
    <property type="protein sequence ID" value="STZ60856.1"/>
    <property type="molecule type" value="Genomic_DNA"/>
</dbReference>
<protein>
    <submittedName>
        <fullName evidence="1">Uncharacterized protein</fullName>
    </submittedName>
</protein>
<organism evidence="1 2">
    <name type="scientific">Mycolicibacterium tokaiense</name>
    <dbReference type="NCBI Taxonomy" id="39695"/>
    <lineage>
        <taxon>Bacteria</taxon>
        <taxon>Bacillati</taxon>
        <taxon>Actinomycetota</taxon>
        <taxon>Actinomycetes</taxon>
        <taxon>Mycobacteriales</taxon>
        <taxon>Mycobacteriaceae</taxon>
        <taxon>Mycolicibacterium</taxon>
    </lineage>
</organism>
<dbReference type="AlphaFoldDB" id="A0A378TMK2"/>
<proteinExistence type="predicted"/>
<sequence>MVVQGWVGDDDSAVDANDDALCVNDGHPLAWPVTRVLLAATAVAVGR</sequence>
<evidence type="ECO:0000313" key="1">
    <source>
        <dbReference type="EMBL" id="STZ60856.1"/>
    </source>
</evidence>
<name>A0A378TMK2_9MYCO</name>
<reference evidence="1 2" key="1">
    <citation type="submission" date="2018-06" db="EMBL/GenBank/DDBJ databases">
        <authorList>
            <consortium name="Pathogen Informatics"/>
            <person name="Doyle S."/>
        </authorList>
    </citation>
    <scope>NUCLEOTIDE SEQUENCE [LARGE SCALE GENOMIC DNA]</scope>
    <source>
        <strain evidence="1 2">NCTC10821</strain>
    </source>
</reference>
<evidence type="ECO:0000313" key="2">
    <source>
        <dbReference type="Proteomes" id="UP000254978"/>
    </source>
</evidence>
<gene>
    <name evidence="1" type="ORF">NCTC10821_04400</name>
</gene>
<accession>A0A378TMK2</accession>
<keyword evidence="2" id="KW-1185">Reference proteome</keyword>
<dbReference type="Proteomes" id="UP000254978">
    <property type="component" value="Unassembled WGS sequence"/>
</dbReference>